<dbReference type="NCBIfam" id="TIGR02669">
    <property type="entry name" value="SpoIID_LytB"/>
    <property type="match status" value="1"/>
</dbReference>
<accession>A0ABN6N4T3</accession>
<feature type="region of interest" description="Disordered" evidence="1">
    <location>
        <begin position="21"/>
        <end position="66"/>
    </location>
</feature>
<dbReference type="RefSeq" id="WP_248345383.1">
    <property type="nucleotide sequence ID" value="NZ_AP025592.1"/>
</dbReference>
<gene>
    <name evidence="4" type="ORF">AMPC_13150</name>
</gene>
<name>A0ABN6N4T3_9BACT</name>
<sequence length="586" mass="62668">MNARPRPLLVAALTAALLSAPAPREARAAEAEPAAAPAPPVGGQDAPPAPIPPPLPPPGSILPPLGPGDDPLDLLWAHRLNFAAGGAPLVTIRLLEGQDRVEFRPRDHASLAVRGGSPLHLAAGHRFEVRVVEALPAAVVHHPLLGEVALGDRAGLERARALWASRGVKLRERLVGSVFGIAGRVIDNRRTLLLAEGDGSERWAREFAERAFAEQGVRPAILDDVVTRPSGTLEVLDEAGQRLALADQLVELEVEGDRGFVLSRVEQERGKGPGREDRAYRGRLFVTVDASGRLAAVHGVALEELLRGLVPSEMPAGSPLEALKAQAVTARSNVLAQIGTRHLTDPWVLCSEVHCQAYRGEAAQTARTDEAVRATHGEALFGRADRALVDAVYSAVCGGHGEDNDAVWGNLPSASLRGRPDLPAAEADRWRGGLRDEARLRAFLDGAPRGWCARARGISQKRYRWERRFTRAELDRLAAPLGVGPVRALEVGARGVSGRALSLRIEGERGAATVQGELKIRRLLGNLMSAMFTVGWSGGEWVFRGGGWGHGAGMCQWGAVGRAEAGQGYREILRAYYSGAEVARIY</sequence>
<dbReference type="InterPro" id="IPR013486">
    <property type="entry name" value="SpoIID/LytB"/>
</dbReference>
<feature type="domain" description="Sporulation stage II protein D amidase enhancer LytB N-terminal" evidence="3">
    <location>
        <begin position="292"/>
        <end position="380"/>
    </location>
</feature>
<keyword evidence="2" id="KW-0732">Signal</keyword>
<protein>
    <recommendedName>
        <fullName evidence="3">Sporulation stage II protein D amidase enhancer LytB N-terminal domain-containing protein</fullName>
    </recommendedName>
</protein>
<proteinExistence type="predicted"/>
<evidence type="ECO:0000313" key="4">
    <source>
        <dbReference type="EMBL" id="BDG08202.1"/>
    </source>
</evidence>
<feature type="chain" id="PRO_5046413256" description="Sporulation stage II protein D amidase enhancer LytB N-terminal domain-containing protein" evidence="2">
    <location>
        <begin position="29"/>
        <end position="586"/>
    </location>
</feature>
<evidence type="ECO:0000259" key="3">
    <source>
        <dbReference type="Pfam" id="PF08486"/>
    </source>
</evidence>
<dbReference type="EMBL" id="AP025592">
    <property type="protein sequence ID" value="BDG08202.1"/>
    <property type="molecule type" value="Genomic_DNA"/>
</dbReference>
<reference evidence="5" key="1">
    <citation type="journal article" date="2022" name="Int. J. Syst. Evol. Microbiol.">
        <title>Anaeromyxobacter oryzae sp. nov., Anaeromyxobacter diazotrophicus sp. nov. and Anaeromyxobacter paludicola sp. nov., isolated from paddy soils.</title>
        <authorList>
            <person name="Itoh H."/>
            <person name="Xu Z."/>
            <person name="Mise K."/>
            <person name="Masuda Y."/>
            <person name="Ushijima N."/>
            <person name="Hayakawa C."/>
            <person name="Shiratori Y."/>
            <person name="Senoo K."/>
        </authorList>
    </citation>
    <scope>NUCLEOTIDE SEQUENCE [LARGE SCALE GENOMIC DNA]</scope>
    <source>
        <strain evidence="5">Red630</strain>
    </source>
</reference>
<feature type="compositionally biased region" description="Low complexity" evidence="1">
    <location>
        <begin position="31"/>
        <end position="46"/>
    </location>
</feature>
<dbReference type="Proteomes" id="UP001162734">
    <property type="component" value="Chromosome"/>
</dbReference>
<evidence type="ECO:0000313" key="5">
    <source>
        <dbReference type="Proteomes" id="UP001162734"/>
    </source>
</evidence>
<organism evidence="4 5">
    <name type="scientific">Anaeromyxobacter paludicola</name>
    <dbReference type="NCBI Taxonomy" id="2918171"/>
    <lineage>
        <taxon>Bacteria</taxon>
        <taxon>Pseudomonadati</taxon>
        <taxon>Myxococcota</taxon>
        <taxon>Myxococcia</taxon>
        <taxon>Myxococcales</taxon>
        <taxon>Cystobacterineae</taxon>
        <taxon>Anaeromyxobacteraceae</taxon>
        <taxon>Anaeromyxobacter</taxon>
    </lineage>
</organism>
<keyword evidence="5" id="KW-1185">Reference proteome</keyword>
<evidence type="ECO:0000256" key="1">
    <source>
        <dbReference type="SAM" id="MobiDB-lite"/>
    </source>
</evidence>
<dbReference type="InterPro" id="IPR013693">
    <property type="entry name" value="SpoIID/LytB_N"/>
</dbReference>
<dbReference type="Pfam" id="PF08486">
    <property type="entry name" value="SpoIID"/>
    <property type="match status" value="1"/>
</dbReference>
<feature type="signal peptide" evidence="2">
    <location>
        <begin position="1"/>
        <end position="28"/>
    </location>
</feature>
<evidence type="ECO:0000256" key="2">
    <source>
        <dbReference type="SAM" id="SignalP"/>
    </source>
</evidence>
<feature type="compositionally biased region" description="Pro residues" evidence="1">
    <location>
        <begin position="47"/>
        <end position="66"/>
    </location>
</feature>